<proteinExistence type="predicted"/>
<evidence type="ECO:0000313" key="2">
    <source>
        <dbReference type="Proteomes" id="UP001150581"/>
    </source>
</evidence>
<keyword evidence="2" id="KW-1185">Reference proteome</keyword>
<name>A0ACC1IH03_9FUNG</name>
<dbReference type="Proteomes" id="UP001150581">
    <property type="component" value="Unassembled WGS sequence"/>
</dbReference>
<gene>
    <name evidence="1" type="ORF">LPJ66_005051</name>
</gene>
<protein>
    <submittedName>
        <fullName evidence="1">Uncharacterized protein</fullName>
    </submittedName>
</protein>
<reference evidence="1" key="1">
    <citation type="submission" date="2022-07" db="EMBL/GenBank/DDBJ databases">
        <title>Phylogenomic reconstructions and comparative analyses of Kickxellomycotina fungi.</title>
        <authorList>
            <person name="Reynolds N.K."/>
            <person name="Stajich J.E."/>
            <person name="Barry K."/>
            <person name="Grigoriev I.V."/>
            <person name="Crous P."/>
            <person name="Smith M.E."/>
        </authorList>
    </citation>
    <scope>NUCLEOTIDE SEQUENCE</scope>
    <source>
        <strain evidence="1">Benny 63K</strain>
    </source>
</reference>
<evidence type="ECO:0000313" key="1">
    <source>
        <dbReference type="EMBL" id="KAJ1894661.1"/>
    </source>
</evidence>
<dbReference type="EMBL" id="JANBPG010000664">
    <property type="protein sequence ID" value="KAJ1894661.1"/>
    <property type="molecule type" value="Genomic_DNA"/>
</dbReference>
<comment type="caution">
    <text evidence="1">The sequence shown here is derived from an EMBL/GenBank/DDBJ whole genome shotgun (WGS) entry which is preliminary data.</text>
</comment>
<organism evidence="1 2">
    <name type="scientific">Kickxella alabastrina</name>
    <dbReference type="NCBI Taxonomy" id="61397"/>
    <lineage>
        <taxon>Eukaryota</taxon>
        <taxon>Fungi</taxon>
        <taxon>Fungi incertae sedis</taxon>
        <taxon>Zoopagomycota</taxon>
        <taxon>Kickxellomycotina</taxon>
        <taxon>Kickxellomycetes</taxon>
        <taxon>Kickxellales</taxon>
        <taxon>Kickxellaceae</taxon>
        <taxon>Kickxella</taxon>
    </lineage>
</organism>
<sequence>MGTRFDPSQAVGMLVAVAKALDLCRGSDQGFLINLLERSSDKLETLFQSYISEQARAIEATKVVTKKRVGVLPFARIFPKFIAHIETLVGETGYTARAIADNACSRISRLIFDTLESLLREAERNAQKNTDDKDAQKEQLNTHVLLLENMYVMLTGLQSYKARGCGSYFMPTLDTYLDHAQVVQRKVTRAYIKDVLSRPMGRLVSFFDAVERCLAANKDPLAIPNLGKSQLKKVIQAHSNSSMRENIKQLYKRVEKHFANEPKLRMIVWQSITDDILSNYQRFVTVLARTYKSTNLSLDFTQAELTRWLNER</sequence>
<accession>A0ACC1IH03</accession>